<evidence type="ECO:0000313" key="4">
    <source>
        <dbReference type="EMBL" id="STX61774.1"/>
    </source>
</evidence>
<reference evidence="3 5" key="1">
    <citation type="submission" date="2015-11" db="EMBL/GenBank/DDBJ databases">
        <title>Genomic analysis of 38 Legionella species identifies large and diverse effector repertoires.</title>
        <authorList>
            <person name="Burstein D."/>
            <person name="Amaro F."/>
            <person name="Zusman T."/>
            <person name="Lifshitz Z."/>
            <person name="Cohen O."/>
            <person name="Gilbert J.A."/>
            <person name="Pupko T."/>
            <person name="Shuman H.A."/>
            <person name="Segal G."/>
        </authorList>
    </citation>
    <scope>NUCLEOTIDE SEQUENCE [LARGE SCALE GENOMIC DNA]</scope>
    <source>
        <strain evidence="3 5">ATCC 43877</strain>
    </source>
</reference>
<dbReference type="EMBL" id="LNYN01000003">
    <property type="protein sequence ID" value="KTD39217.1"/>
    <property type="molecule type" value="Genomic_DNA"/>
</dbReference>
<dbReference type="CDD" id="cd06223">
    <property type="entry name" value="PRTases_typeI"/>
    <property type="match status" value="1"/>
</dbReference>
<dbReference type="AlphaFoldDB" id="A0A378JT35"/>
<dbReference type="InterPro" id="IPR029057">
    <property type="entry name" value="PRTase-like"/>
</dbReference>
<evidence type="ECO:0000259" key="2">
    <source>
        <dbReference type="Pfam" id="PF00156"/>
    </source>
</evidence>
<keyword evidence="5" id="KW-1185">Reference proteome</keyword>
<dbReference type="InterPro" id="IPR051910">
    <property type="entry name" value="ComF/GntX_DNA_util-trans"/>
</dbReference>
<evidence type="ECO:0000256" key="1">
    <source>
        <dbReference type="ARBA" id="ARBA00008007"/>
    </source>
</evidence>
<dbReference type="OrthoDB" id="9793412at2"/>
<protein>
    <submittedName>
        <fullName evidence="4">Competence protein ComF</fullName>
    </submittedName>
</protein>
<dbReference type="STRING" id="39962.Lmor_0145"/>
<dbReference type="EMBL" id="UGOG01000001">
    <property type="protein sequence ID" value="STX61774.1"/>
    <property type="molecule type" value="Genomic_DNA"/>
</dbReference>
<dbReference type="Proteomes" id="UP000054985">
    <property type="component" value="Unassembled WGS sequence"/>
</dbReference>
<gene>
    <name evidence="4" type="primary">comF</name>
    <name evidence="3" type="ORF">Lmor_0145</name>
    <name evidence="4" type="ORF">NCTC12239_00692</name>
</gene>
<dbReference type="Pfam" id="PF00156">
    <property type="entry name" value="Pribosyltran"/>
    <property type="match status" value="1"/>
</dbReference>
<evidence type="ECO:0000313" key="6">
    <source>
        <dbReference type="Proteomes" id="UP000254040"/>
    </source>
</evidence>
<dbReference type="SUPFAM" id="SSF53271">
    <property type="entry name" value="PRTase-like"/>
    <property type="match status" value="1"/>
</dbReference>
<organism evidence="4 6">
    <name type="scientific">Legionella moravica</name>
    <dbReference type="NCBI Taxonomy" id="39962"/>
    <lineage>
        <taxon>Bacteria</taxon>
        <taxon>Pseudomonadati</taxon>
        <taxon>Pseudomonadota</taxon>
        <taxon>Gammaproteobacteria</taxon>
        <taxon>Legionellales</taxon>
        <taxon>Legionellaceae</taxon>
        <taxon>Legionella</taxon>
    </lineage>
</organism>
<reference evidence="4 6" key="2">
    <citation type="submission" date="2018-06" db="EMBL/GenBank/DDBJ databases">
        <authorList>
            <consortium name="Pathogen Informatics"/>
            <person name="Doyle S."/>
        </authorList>
    </citation>
    <scope>NUCLEOTIDE SEQUENCE [LARGE SCALE GENOMIC DNA]</scope>
    <source>
        <strain evidence="4 6">NCTC12239</strain>
    </source>
</reference>
<dbReference type="PANTHER" id="PTHR47505">
    <property type="entry name" value="DNA UTILIZATION PROTEIN YHGH"/>
    <property type="match status" value="1"/>
</dbReference>
<evidence type="ECO:0000313" key="3">
    <source>
        <dbReference type="EMBL" id="KTD39217.1"/>
    </source>
</evidence>
<sequence>MSITQSLRLPSICTLCNQFHKGTLAVCTFCIGLIKPLGPACTHCASPLPDEHYLICGSCIKKPPHYDNAVIGYTFDEPLRSLIHQFKYHNGLYLRNFLCHLMLNTVQKTQHIPQCLIPVPMHPLRIKQRGFNQAALLAKKLARKLNIPYDLTSCQKRINTAPQASLDKEQRQKNLSKAFHVTPLPYEHVAIIDDLLTTGNTVNELALVLKKAGIKKVDVWCCARTVTESL</sequence>
<comment type="similarity">
    <text evidence="1">Belongs to the ComF/GntX family.</text>
</comment>
<accession>A0A378JT35</accession>
<feature type="domain" description="Phosphoribosyltransferase" evidence="2">
    <location>
        <begin position="134"/>
        <end position="221"/>
    </location>
</feature>
<name>A0A378JT35_9GAMM</name>
<dbReference type="Gene3D" id="3.40.50.2020">
    <property type="match status" value="1"/>
</dbReference>
<proteinExistence type="inferred from homology"/>
<dbReference type="PANTHER" id="PTHR47505:SF1">
    <property type="entry name" value="DNA UTILIZATION PROTEIN YHGH"/>
    <property type="match status" value="1"/>
</dbReference>
<evidence type="ECO:0000313" key="5">
    <source>
        <dbReference type="Proteomes" id="UP000054985"/>
    </source>
</evidence>
<dbReference type="InterPro" id="IPR000836">
    <property type="entry name" value="PRTase_dom"/>
</dbReference>
<dbReference type="Proteomes" id="UP000254040">
    <property type="component" value="Unassembled WGS sequence"/>
</dbReference>